<proteinExistence type="predicted"/>
<organism evidence="1">
    <name type="scientific">uncultured Chloroflexia bacterium</name>
    <dbReference type="NCBI Taxonomy" id="1672391"/>
    <lineage>
        <taxon>Bacteria</taxon>
        <taxon>Bacillati</taxon>
        <taxon>Chloroflexota</taxon>
        <taxon>Chloroflexia</taxon>
        <taxon>environmental samples</taxon>
    </lineage>
</organism>
<reference evidence="1" key="1">
    <citation type="submission" date="2020-02" db="EMBL/GenBank/DDBJ databases">
        <authorList>
            <person name="Meier V. D."/>
        </authorList>
    </citation>
    <scope>NUCLEOTIDE SEQUENCE</scope>
    <source>
        <strain evidence="1">AVDCRST_MAG93</strain>
    </source>
</reference>
<name>A0A6J4M9B5_9CHLR</name>
<evidence type="ECO:0000313" key="1">
    <source>
        <dbReference type="EMBL" id="CAA9353475.1"/>
    </source>
</evidence>
<dbReference type="AlphaFoldDB" id="A0A6J4M9B5"/>
<sequence length="69" mass="7965">MLPHRLSMPPILKHIVRRLVLTSKQTEQKFGRGNDATSNCILNDMLHHSKHFVKPIVQRSMRKHANVAT</sequence>
<gene>
    <name evidence="1" type="ORF">AVDCRST_MAG93-7233</name>
</gene>
<dbReference type="EMBL" id="CADCTR010002442">
    <property type="protein sequence ID" value="CAA9353475.1"/>
    <property type="molecule type" value="Genomic_DNA"/>
</dbReference>
<protein>
    <submittedName>
        <fullName evidence="1">Uncharacterized protein</fullName>
    </submittedName>
</protein>
<accession>A0A6J4M9B5</accession>